<reference evidence="1 2" key="1">
    <citation type="submission" date="2020-08" db="EMBL/GenBank/DDBJ databases">
        <title>Genomic Encyclopedia of Type Strains, Phase IV (KMG-IV): sequencing the most valuable type-strain genomes for metagenomic binning, comparative biology and taxonomic classification.</title>
        <authorList>
            <person name="Goeker M."/>
        </authorList>
    </citation>
    <scope>NUCLEOTIDE SEQUENCE [LARGE SCALE GENOMIC DNA]</scope>
    <source>
        <strain evidence="1 2">DSM 11805</strain>
    </source>
</reference>
<evidence type="ECO:0000313" key="2">
    <source>
        <dbReference type="Proteomes" id="UP000572212"/>
    </source>
</evidence>
<comment type="caution">
    <text evidence="1">The sequence shown here is derived from an EMBL/GenBank/DDBJ whole genome shotgun (WGS) entry which is preliminary data.</text>
</comment>
<organism evidence="1 2">
    <name type="scientific">Gracilibacillus halotolerans</name>
    <dbReference type="NCBI Taxonomy" id="74386"/>
    <lineage>
        <taxon>Bacteria</taxon>
        <taxon>Bacillati</taxon>
        <taxon>Bacillota</taxon>
        <taxon>Bacilli</taxon>
        <taxon>Bacillales</taxon>
        <taxon>Bacillaceae</taxon>
        <taxon>Gracilibacillus</taxon>
    </lineage>
</organism>
<accession>A0A841RGJ8</accession>
<dbReference type="SUPFAM" id="SSF55594">
    <property type="entry name" value="HPr-like"/>
    <property type="match status" value="1"/>
</dbReference>
<keyword evidence="1" id="KW-0808">Transferase</keyword>
<dbReference type="AlphaFoldDB" id="A0A841RGJ8"/>
<dbReference type="RefSeq" id="WP_184248085.1">
    <property type="nucleotide sequence ID" value="NZ_BAAACU010000055.1"/>
</dbReference>
<dbReference type="GO" id="GO:0016740">
    <property type="term" value="F:transferase activity"/>
    <property type="evidence" value="ECO:0007669"/>
    <property type="project" value="UniProtKB-KW"/>
</dbReference>
<protein>
    <submittedName>
        <fullName evidence="1">Phosphotransferase system HPr-like phosphotransfer protein</fullName>
    </submittedName>
</protein>
<dbReference type="Gene3D" id="3.30.1340.10">
    <property type="entry name" value="HPr-like"/>
    <property type="match status" value="1"/>
</dbReference>
<sequence>MKQITSIQIQLEKTLTIRETLGLHMIEKQSDCNLYVLYDHKKVCLKDLSKLVVFSLTIKKNKPMTIIVEGSDPSTVVVGIKKLLEPVSSTEPIQIV</sequence>
<name>A0A841RGJ8_9BACI</name>
<gene>
    <name evidence="1" type="ORF">GGQ92_002054</name>
</gene>
<evidence type="ECO:0000313" key="1">
    <source>
        <dbReference type="EMBL" id="MBB6513250.1"/>
    </source>
</evidence>
<proteinExistence type="predicted"/>
<dbReference type="Proteomes" id="UP000572212">
    <property type="component" value="Unassembled WGS sequence"/>
</dbReference>
<keyword evidence="2" id="KW-1185">Reference proteome</keyword>
<dbReference type="InterPro" id="IPR035895">
    <property type="entry name" value="HPr-like_sf"/>
</dbReference>
<dbReference type="EMBL" id="JACHON010000009">
    <property type="protein sequence ID" value="MBB6513250.1"/>
    <property type="molecule type" value="Genomic_DNA"/>
</dbReference>